<gene>
    <name evidence="5" type="ORF">BDV29DRAFT_186110</name>
</gene>
<evidence type="ECO:0000313" key="5">
    <source>
        <dbReference type="EMBL" id="KAB8067478.1"/>
    </source>
</evidence>
<keyword evidence="4" id="KW-1133">Transmembrane helix</keyword>
<evidence type="ECO:0008006" key="7">
    <source>
        <dbReference type="Google" id="ProtNLM"/>
    </source>
</evidence>
<reference evidence="5 6" key="1">
    <citation type="submission" date="2019-04" db="EMBL/GenBank/DDBJ databases">
        <title>Friends and foes A comparative genomics study of 23 Aspergillus species from section Flavi.</title>
        <authorList>
            <consortium name="DOE Joint Genome Institute"/>
            <person name="Kjaerbolling I."/>
            <person name="Vesth T."/>
            <person name="Frisvad J.C."/>
            <person name="Nybo J.L."/>
            <person name="Theobald S."/>
            <person name="Kildgaard S."/>
            <person name="Isbrandt T."/>
            <person name="Kuo A."/>
            <person name="Sato A."/>
            <person name="Lyhne E.K."/>
            <person name="Kogle M.E."/>
            <person name="Wiebenga A."/>
            <person name="Kun R.S."/>
            <person name="Lubbers R.J."/>
            <person name="Makela M.R."/>
            <person name="Barry K."/>
            <person name="Chovatia M."/>
            <person name="Clum A."/>
            <person name="Daum C."/>
            <person name="Haridas S."/>
            <person name="He G."/>
            <person name="LaButti K."/>
            <person name="Lipzen A."/>
            <person name="Mondo S."/>
            <person name="Riley R."/>
            <person name="Salamov A."/>
            <person name="Simmons B.A."/>
            <person name="Magnuson J.K."/>
            <person name="Henrissat B."/>
            <person name="Mortensen U.H."/>
            <person name="Larsen T.O."/>
            <person name="Devries R.P."/>
            <person name="Grigoriev I.V."/>
            <person name="Machida M."/>
            <person name="Baker S.E."/>
            <person name="Andersen M.R."/>
        </authorList>
    </citation>
    <scope>NUCLEOTIDE SEQUENCE [LARGE SCALE GENOMIC DNA]</scope>
    <source>
        <strain evidence="5 6">CBS 151.66</strain>
    </source>
</reference>
<keyword evidence="4" id="KW-0472">Membrane</keyword>
<dbReference type="PANTHER" id="PTHR10730:SF53">
    <property type="entry name" value="GLYCOSYLTRANSFERASE 25 FAMILY MEMBER"/>
    <property type="match status" value="1"/>
</dbReference>
<organism evidence="5 6">
    <name type="scientific">Aspergillus leporis</name>
    <dbReference type="NCBI Taxonomy" id="41062"/>
    <lineage>
        <taxon>Eukaryota</taxon>
        <taxon>Fungi</taxon>
        <taxon>Dikarya</taxon>
        <taxon>Ascomycota</taxon>
        <taxon>Pezizomycotina</taxon>
        <taxon>Eurotiomycetes</taxon>
        <taxon>Eurotiomycetidae</taxon>
        <taxon>Eurotiales</taxon>
        <taxon>Aspergillaceae</taxon>
        <taxon>Aspergillus</taxon>
        <taxon>Aspergillus subgen. Circumdati</taxon>
    </lineage>
</organism>
<evidence type="ECO:0000256" key="2">
    <source>
        <dbReference type="ARBA" id="ARBA00022676"/>
    </source>
</evidence>
<proteinExistence type="inferred from homology"/>
<accession>A0A5N5WGN6</accession>
<dbReference type="OrthoDB" id="47375at2759"/>
<comment type="similarity">
    <text evidence="1">Belongs to the glycosyltransferase 25 family.</text>
</comment>
<evidence type="ECO:0000256" key="3">
    <source>
        <dbReference type="ARBA" id="ARBA00022679"/>
    </source>
</evidence>
<protein>
    <recommendedName>
        <fullName evidence="7">Glycosyltransferase family 25 protein</fullName>
    </recommendedName>
</protein>
<keyword evidence="2" id="KW-0328">Glycosyltransferase</keyword>
<dbReference type="AlphaFoldDB" id="A0A5N5WGN6"/>
<feature type="transmembrane region" description="Helical" evidence="4">
    <location>
        <begin position="16"/>
        <end position="35"/>
    </location>
</feature>
<evidence type="ECO:0000313" key="6">
    <source>
        <dbReference type="Proteomes" id="UP000326565"/>
    </source>
</evidence>
<dbReference type="Proteomes" id="UP000326565">
    <property type="component" value="Unassembled WGS sequence"/>
</dbReference>
<name>A0A5N5WGN6_9EURO</name>
<keyword evidence="6" id="KW-1185">Reference proteome</keyword>
<dbReference type="EMBL" id="ML732482">
    <property type="protein sequence ID" value="KAB8067478.1"/>
    <property type="molecule type" value="Genomic_DNA"/>
</dbReference>
<dbReference type="InterPro" id="IPR050757">
    <property type="entry name" value="Collagen_mod_GT25"/>
</dbReference>
<keyword evidence="4" id="KW-0812">Transmembrane</keyword>
<keyword evidence="3" id="KW-0808">Transferase</keyword>
<evidence type="ECO:0000256" key="1">
    <source>
        <dbReference type="ARBA" id="ARBA00006721"/>
    </source>
</evidence>
<evidence type="ECO:0000256" key="4">
    <source>
        <dbReference type="SAM" id="Phobius"/>
    </source>
</evidence>
<sequence>MTHSTVARALLIRWRWYLLAAVAACTLLWTLYTLSQHRWLKTIPRPHAFSADHTPDNPLSGSPTATAGNATLGFEAILALSPVPSWRTRGLQAAAHLTGLQIQIPIQPSIHPDLVDAFAGLGSDNFRHPNHGSSLAWLAHLDLIKYIVQSDMETALIVEDDVDWDLSLREQMVGIADAVRELTKTTESDLTPYGHSWDVLWLGLCAETWDDSFETVFVDDPTVCPSDLYLGLAKGPVERLPTSQRAVFRSGAPICSFAYGLSREGARKVLQDVGGGKDEAFDIAMMNGCRQRNLTCISVLPEVFRHYVPSQSFGRTSLVNGQDQGPNNKEFEDEMGSTENILESARCHALWGKPCLQH</sequence>
<dbReference type="PANTHER" id="PTHR10730">
    <property type="entry name" value="PROCOLLAGEN-LYSINE,2-OXOGLUTARATE 5-DIOXYGENASE/GLYCOSYLTRANSFERASE 25 FAMILY MEMBER"/>
    <property type="match status" value="1"/>
</dbReference>
<dbReference type="GO" id="GO:0016740">
    <property type="term" value="F:transferase activity"/>
    <property type="evidence" value="ECO:0007669"/>
    <property type="project" value="UniProtKB-KW"/>
</dbReference>